<feature type="compositionally biased region" description="Polar residues" evidence="1">
    <location>
        <begin position="278"/>
        <end position="309"/>
    </location>
</feature>
<keyword evidence="4" id="KW-1185">Reference proteome</keyword>
<proteinExistence type="predicted"/>
<feature type="transmembrane region" description="Helical" evidence="2">
    <location>
        <begin position="232"/>
        <end position="254"/>
    </location>
</feature>
<comment type="caution">
    <text evidence="3">The sequence shown here is derived from an EMBL/GenBank/DDBJ whole genome shotgun (WGS) entry which is preliminary data.</text>
</comment>
<reference evidence="3" key="1">
    <citation type="submission" date="2020-11" db="EMBL/GenBank/DDBJ databases">
        <title>Adaptations for nitrogen fixation in a non-lichenized fungal sporocarp promotes dispersal by wood-feeding termites.</title>
        <authorList>
            <consortium name="DOE Joint Genome Institute"/>
            <person name="Koch R.A."/>
            <person name="Yoon G."/>
            <person name="Arayal U."/>
            <person name="Lail K."/>
            <person name="Amirebrahimi M."/>
            <person name="Labutti K."/>
            <person name="Lipzen A."/>
            <person name="Riley R."/>
            <person name="Barry K."/>
            <person name="Henrissat B."/>
            <person name="Grigoriev I.V."/>
            <person name="Herr J.R."/>
            <person name="Aime M.C."/>
        </authorList>
    </citation>
    <scope>NUCLEOTIDE SEQUENCE</scope>
    <source>
        <strain evidence="3">MCA 3950</strain>
    </source>
</reference>
<name>A0A9P7VEH5_9AGAR</name>
<evidence type="ECO:0000256" key="2">
    <source>
        <dbReference type="SAM" id="Phobius"/>
    </source>
</evidence>
<dbReference type="Proteomes" id="UP000812287">
    <property type="component" value="Unassembled WGS sequence"/>
</dbReference>
<dbReference type="RefSeq" id="XP_043032941.1">
    <property type="nucleotide sequence ID" value="XM_043187636.1"/>
</dbReference>
<keyword evidence="2" id="KW-1133">Transmembrane helix</keyword>
<evidence type="ECO:0000313" key="3">
    <source>
        <dbReference type="EMBL" id="KAG7439441.1"/>
    </source>
</evidence>
<dbReference type="EMBL" id="MU250595">
    <property type="protein sequence ID" value="KAG7439441.1"/>
    <property type="molecule type" value="Genomic_DNA"/>
</dbReference>
<gene>
    <name evidence="3" type="ORF">BT62DRAFT_938995</name>
</gene>
<dbReference type="AlphaFoldDB" id="A0A9P7VEH5"/>
<keyword evidence="2" id="KW-0472">Membrane</keyword>
<organism evidence="3 4">
    <name type="scientific">Guyanagaster necrorhizus</name>
    <dbReference type="NCBI Taxonomy" id="856835"/>
    <lineage>
        <taxon>Eukaryota</taxon>
        <taxon>Fungi</taxon>
        <taxon>Dikarya</taxon>
        <taxon>Basidiomycota</taxon>
        <taxon>Agaricomycotina</taxon>
        <taxon>Agaricomycetes</taxon>
        <taxon>Agaricomycetidae</taxon>
        <taxon>Agaricales</taxon>
        <taxon>Marasmiineae</taxon>
        <taxon>Physalacriaceae</taxon>
        <taxon>Guyanagaster</taxon>
    </lineage>
</organism>
<evidence type="ECO:0000256" key="1">
    <source>
        <dbReference type="SAM" id="MobiDB-lite"/>
    </source>
</evidence>
<evidence type="ECO:0000313" key="4">
    <source>
        <dbReference type="Proteomes" id="UP000812287"/>
    </source>
</evidence>
<feature type="compositionally biased region" description="Low complexity" evidence="1">
    <location>
        <begin position="168"/>
        <end position="197"/>
    </location>
</feature>
<feature type="compositionally biased region" description="Low complexity" evidence="1">
    <location>
        <begin position="204"/>
        <end position="222"/>
    </location>
</feature>
<keyword evidence="2" id="KW-0812">Transmembrane</keyword>
<feature type="region of interest" description="Disordered" evidence="1">
    <location>
        <begin position="167"/>
        <end position="222"/>
    </location>
</feature>
<dbReference type="GeneID" id="66109933"/>
<accession>A0A9P7VEH5</accession>
<dbReference type="OrthoDB" id="3037160at2759"/>
<feature type="region of interest" description="Disordered" evidence="1">
    <location>
        <begin position="274"/>
        <end position="317"/>
    </location>
</feature>
<protein>
    <submittedName>
        <fullName evidence="3">Uncharacterized protein</fullName>
    </submittedName>
</protein>
<sequence>MAVYHLYPRLLIDHVFTPRVGAPTIYIVLTAATVYLCASCINHLLEEPPGEAEMLLLIVLSGLKFIISNGFSFDKISGNVTAGTLIELHWNLDSNSDTEELIFERRNLISQSSGQGDYINTVPNQTNGTLNVTFPSPGKFLIEVVNKKTQSVRASSNTFYAAPRAETSPSSIVSPSSQGKTGSRASPSSGSAPANGSVLSQTKTASFLSPSSSSPHSETSSALSSQSRILEIVGAAVGTFVFLLVLLGTLIYTLHRRQRGKRYPAIFHRDMMVRKRSNPSLSPLTPTTKDSDTYSNDNLGKDTSYNSRNAPDRDDLAKGFSEYSLPAPLGNRPETPSPVSAYTDRQMELHDVVVKLKMELIRLKTELRRGGDVKAEIDAVKRKITGLEDSFESAWALEHTHDIPINVSNMLISR</sequence>